<dbReference type="AlphaFoldDB" id="A0A6J4RK73"/>
<dbReference type="InterPro" id="IPR039424">
    <property type="entry name" value="SBP_5"/>
</dbReference>
<protein>
    <submittedName>
        <fullName evidence="2">ABC-type dipeptide transport system, periplasmic component</fullName>
    </submittedName>
</protein>
<dbReference type="PANTHER" id="PTHR30290">
    <property type="entry name" value="PERIPLASMIC BINDING COMPONENT OF ABC TRANSPORTER"/>
    <property type="match status" value="1"/>
</dbReference>
<dbReference type="GO" id="GO:0015833">
    <property type="term" value="P:peptide transport"/>
    <property type="evidence" value="ECO:0007669"/>
    <property type="project" value="TreeGrafter"/>
</dbReference>
<name>A0A6J4RK73_9ACTN</name>
<dbReference type="Pfam" id="PF00496">
    <property type="entry name" value="SBP_bac_5"/>
    <property type="match status" value="1"/>
</dbReference>
<accession>A0A6J4RK73</accession>
<organism evidence="2">
    <name type="scientific">uncultured Rubrobacteraceae bacterium</name>
    <dbReference type="NCBI Taxonomy" id="349277"/>
    <lineage>
        <taxon>Bacteria</taxon>
        <taxon>Bacillati</taxon>
        <taxon>Actinomycetota</taxon>
        <taxon>Rubrobacteria</taxon>
        <taxon>Rubrobacterales</taxon>
        <taxon>Rubrobacteraceae</taxon>
        <taxon>environmental samples</taxon>
    </lineage>
</organism>
<dbReference type="EMBL" id="CADCVF010000080">
    <property type="protein sequence ID" value="CAA9469839.1"/>
    <property type="molecule type" value="Genomic_DNA"/>
</dbReference>
<dbReference type="GO" id="GO:1904680">
    <property type="term" value="F:peptide transmembrane transporter activity"/>
    <property type="evidence" value="ECO:0007669"/>
    <property type="project" value="TreeGrafter"/>
</dbReference>
<dbReference type="SUPFAM" id="SSF53850">
    <property type="entry name" value="Periplasmic binding protein-like II"/>
    <property type="match status" value="1"/>
</dbReference>
<evidence type="ECO:0000313" key="2">
    <source>
        <dbReference type="EMBL" id="CAA9469839.1"/>
    </source>
</evidence>
<dbReference type="Gene3D" id="3.40.190.10">
    <property type="entry name" value="Periplasmic binding protein-like II"/>
    <property type="match status" value="1"/>
</dbReference>
<proteinExistence type="predicted"/>
<sequence>MSSQVSQQDSVEQSVRAPAGTINVVDPNPLNWLFITWNTMEEPVRTDERGHIVGAVMEDSRWLDDTTFQVDVRRGIRYQDGEDLTAHNVKRAFDEVQRWKVPHPPGTSLNFHPDATAEVVDDYTVRIYFPEPDGLVLGKFRGMHVPSTRFWEEEGFGYTKNGTGEGHW</sequence>
<evidence type="ECO:0000259" key="1">
    <source>
        <dbReference type="Pfam" id="PF00496"/>
    </source>
</evidence>
<feature type="domain" description="Solute-binding protein family 5" evidence="1">
    <location>
        <begin position="53"/>
        <end position="146"/>
    </location>
</feature>
<reference evidence="2" key="1">
    <citation type="submission" date="2020-02" db="EMBL/GenBank/DDBJ databases">
        <authorList>
            <person name="Meier V. D."/>
        </authorList>
    </citation>
    <scope>NUCLEOTIDE SEQUENCE</scope>
    <source>
        <strain evidence="2">AVDCRST_MAG58</strain>
    </source>
</reference>
<dbReference type="InterPro" id="IPR000914">
    <property type="entry name" value="SBP_5_dom"/>
</dbReference>
<gene>
    <name evidence="2" type="ORF">AVDCRST_MAG58-3950</name>
</gene>